<dbReference type="SMART" id="SM00387">
    <property type="entry name" value="HATPase_c"/>
    <property type="match status" value="1"/>
</dbReference>
<name>A0A3A4NZH0_ABYX5</name>
<dbReference type="InterPro" id="IPR013656">
    <property type="entry name" value="PAS_4"/>
</dbReference>
<dbReference type="InterPro" id="IPR003018">
    <property type="entry name" value="GAF"/>
</dbReference>
<dbReference type="Proteomes" id="UP000265882">
    <property type="component" value="Unassembled WGS sequence"/>
</dbReference>
<dbReference type="InterPro" id="IPR013767">
    <property type="entry name" value="PAS_fold"/>
</dbReference>
<feature type="domain" description="PAS" evidence="11">
    <location>
        <begin position="103"/>
        <end position="173"/>
    </location>
</feature>
<dbReference type="Gene3D" id="1.10.287.130">
    <property type="match status" value="1"/>
</dbReference>
<dbReference type="InterPro" id="IPR003661">
    <property type="entry name" value="HisK_dim/P_dom"/>
</dbReference>
<dbReference type="Pfam" id="PF00989">
    <property type="entry name" value="PAS"/>
    <property type="match status" value="1"/>
</dbReference>
<dbReference type="EMBL" id="QZKU01000045">
    <property type="protein sequence ID" value="RJP23526.1"/>
    <property type="molecule type" value="Genomic_DNA"/>
</dbReference>
<dbReference type="InterPro" id="IPR035965">
    <property type="entry name" value="PAS-like_dom_sf"/>
</dbReference>
<comment type="caution">
    <text evidence="13">The sequence shown here is derived from an EMBL/GenBank/DDBJ whole genome shotgun (WGS) entry which is preliminary data.</text>
</comment>
<dbReference type="SMART" id="SM00388">
    <property type="entry name" value="HisKA"/>
    <property type="match status" value="1"/>
</dbReference>
<evidence type="ECO:0000259" key="10">
    <source>
        <dbReference type="PROSITE" id="PS50109"/>
    </source>
</evidence>
<dbReference type="InterPro" id="IPR036890">
    <property type="entry name" value="HATPase_C_sf"/>
</dbReference>
<dbReference type="InterPro" id="IPR005467">
    <property type="entry name" value="His_kinase_dom"/>
</dbReference>
<dbReference type="InterPro" id="IPR000700">
    <property type="entry name" value="PAS-assoc_C"/>
</dbReference>
<evidence type="ECO:0000256" key="2">
    <source>
        <dbReference type="ARBA" id="ARBA00012438"/>
    </source>
</evidence>
<dbReference type="Pfam" id="PF08448">
    <property type="entry name" value="PAS_4"/>
    <property type="match status" value="1"/>
</dbReference>
<dbReference type="PROSITE" id="PS50109">
    <property type="entry name" value="HIS_KIN"/>
    <property type="match status" value="1"/>
</dbReference>
<dbReference type="GO" id="GO:0006355">
    <property type="term" value="P:regulation of DNA-templated transcription"/>
    <property type="evidence" value="ECO:0007669"/>
    <property type="project" value="InterPro"/>
</dbReference>
<evidence type="ECO:0000256" key="8">
    <source>
        <dbReference type="ARBA" id="ARBA00023012"/>
    </source>
</evidence>
<keyword evidence="7" id="KW-0067">ATP-binding</keyword>
<evidence type="ECO:0000256" key="3">
    <source>
        <dbReference type="ARBA" id="ARBA00022553"/>
    </source>
</evidence>
<evidence type="ECO:0000313" key="13">
    <source>
        <dbReference type="EMBL" id="RJP23526.1"/>
    </source>
</evidence>
<dbReference type="AlphaFoldDB" id="A0A3A4NZH0"/>
<dbReference type="InterPro" id="IPR003594">
    <property type="entry name" value="HATPase_dom"/>
</dbReference>
<dbReference type="Gene3D" id="3.30.450.20">
    <property type="entry name" value="PAS domain"/>
    <property type="match status" value="2"/>
</dbReference>
<reference evidence="13 14" key="1">
    <citation type="journal article" date="2017" name="ISME J.">
        <title>Energy and carbon metabolisms in a deep terrestrial subsurface fluid microbial community.</title>
        <authorList>
            <person name="Momper L."/>
            <person name="Jungbluth S.P."/>
            <person name="Lee M.D."/>
            <person name="Amend J.P."/>
        </authorList>
    </citation>
    <scope>NUCLEOTIDE SEQUENCE [LARGE SCALE GENOMIC DNA]</scope>
    <source>
        <strain evidence="13">SURF_5</strain>
    </source>
</reference>
<dbReference type="SUPFAM" id="SSF47384">
    <property type="entry name" value="Homodimeric domain of signal transducing histidine kinase"/>
    <property type="match status" value="1"/>
</dbReference>
<keyword evidence="4" id="KW-0808">Transferase</keyword>
<protein>
    <recommendedName>
        <fullName evidence="2">histidine kinase</fullName>
        <ecNumber evidence="2">2.7.13.3</ecNumber>
    </recommendedName>
</protein>
<dbReference type="InterPro" id="IPR000014">
    <property type="entry name" value="PAS"/>
</dbReference>
<dbReference type="CDD" id="cd00130">
    <property type="entry name" value="PAS"/>
    <property type="match status" value="2"/>
</dbReference>
<dbReference type="GO" id="GO:0005524">
    <property type="term" value="F:ATP binding"/>
    <property type="evidence" value="ECO:0007669"/>
    <property type="project" value="UniProtKB-KW"/>
</dbReference>
<dbReference type="PANTHER" id="PTHR43065:SF10">
    <property type="entry name" value="PEROXIDE STRESS-ACTIVATED HISTIDINE KINASE MAK3"/>
    <property type="match status" value="1"/>
</dbReference>
<evidence type="ECO:0000256" key="5">
    <source>
        <dbReference type="ARBA" id="ARBA00022741"/>
    </source>
</evidence>
<evidence type="ECO:0000256" key="7">
    <source>
        <dbReference type="ARBA" id="ARBA00022840"/>
    </source>
</evidence>
<proteinExistence type="predicted"/>
<dbReference type="PROSITE" id="PS50113">
    <property type="entry name" value="PAC"/>
    <property type="match status" value="2"/>
</dbReference>
<dbReference type="InterPro" id="IPR029016">
    <property type="entry name" value="GAF-like_dom_sf"/>
</dbReference>
<dbReference type="SUPFAM" id="SSF55874">
    <property type="entry name" value="ATPase domain of HSP90 chaperone/DNA topoisomerase II/histidine kinase"/>
    <property type="match status" value="1"/>
</dbReference>
<keyword evidence="8" id="KW-0902">Two-component regulatory system</keyword>
<evidence type="ECO:0000256" key="9">
    <source>
        <dbReference type="SAM" id="Coils"/>
    </source>
</evidence>
<dbReference type="EC" id="2.7.13.3" evidence="2"/>
<keyword evidence="5" id="KW-0547">Nucleotide-binding</keyword>
<evidence type="ECO:0000256" key="6">
    <source>
        <dbReference type="ARBA" id="ARBA00022777"/>
    </source>
</evidence>
<dbReference type="NCBIfam" id="TIGR00229">
    <property type="entry name" value="sensory_box"/>
    <property type="match status" value="2"/>
</dbReference>
<dbReference type="PROSITE" id="PS50112">
    <property type="entry name" value="PAS"/>
    <property type="match status" value="2"/>
</dbReference>
<dbReference type="Pfam" id="PF13185">
    <property type="entry name" value="GAF_2"/>
    <property type="match status" value="1"/>
</dbReference>
<feature type="coiled-coil region" evidence="9">
    <location>
        <begin position="30"/>
        <end position="57"/>
    </location>
</feature>
<dbReference type="Gene3D" id="3.30.450.40">
    <property type="match status" value="2"/>
</dbReference>
<evidence type="ECO:0000256" key="4">
    <source>
        <dbReference type="ARBA" id="ARBA00022679"/>
    </source>
</evidence>
<dbReference type="Pfam" id="PF00512">
    <property type="entry name" value="HisKA"/>
    <property type="match status" value="1"/>
</dbReference>
<dbReference type="SMART" id="SM00065">
    <property type="entry name" value="GAF"/>
    <property type="match status" value="2"/>
</dbReference>
<evidence type="ECO:0000256" key="1">
    <source>
        <dbReference type="ARBA" id="ARBA00000085"/>
    </source>
</evidence>
<accession>A0A3A4NZH0</accession>
<dbReference type="PRINTS" id="PR00344">
    <property type="entry name" value="BCTRLSENSOR"/>
</dbReference>
<dbReference type="SMART" id="SM00086">
    <property type="entry name" value="PAC"/>
    <property type="match status" value="2"/>
</dbReference>
<dbReference type="SUPFAM" id="SSF55781">
    <property type="entry name" value="GAF domain-like"/>
    <property type="match status" value="2"/>
</dbReference>
<dbReference type="GO" id="GO:0000155">
    <property type="term" value="F:phosphorelay sensor kinase activity"/>
    <property type="evidence" value="ECO:0007669"/>
    <property type="project" value="InterPro"/>
</dbReference>
<dbReference type="PANTHER" id="PTHR43065">
    <property type="entry name" value="SENSOR HISTIDINE KINASE"/>
    <property type="match status" value="1"/>
</dbReference>
<feature type="domain" description="PAC" evidence="12">
    <location>
        <begin position="303"/>
        <end position="354"/>
    </location>
</feature>
<evidence type="ECO:0000313" key="14">
    <source>
        <dbReference type="Proteomes" id="UP000265882"/>
    </source>
</evidence>
<dbReference type="InterPro" id="IPR036097">
    <property type="entry name" value="HisK_dim/P_sf"/>
</dbReference>
<dbReference type="Gene3D" id="3.30.565.10">
    <property type="entry name" value="Histidine kinase-like ATPase, C-terminal domain"/>
    <property type="match status" value="1"/>
</dbReference>
<dbReference type="CDD" id="cd00082">
    <property type="entry name" value="HisKA"/>
    <property type="match status" value="1"/>
</dbReference>
<feature type="domain" description="PAS" evidence="11">
    <location>
        <begin position="228"/>
        <end position="299"/>
    </location>
</feature>
<dbReference type="InterPro" id="IPR004358">
    <property type="entry name" value="Sig_transdc_His_kin-like_C"/>
</dbReference>
<keyword evidence="9" id="KW-0175">Coiled coil</keyword>
<gene>
    <name evidence="13" type="ORF">C4520_06110</name>
</gene>
<feature type="domain" description="Histidine kinase" evidence="10">
    <location>
        <begin position="736"/>
        <end position="945"/>
    </location>
</feature>
<comment type="catalytic activity">
    <reaction evidence="1">
        <text>ATP + protein L-histidine = ADP + protein N-phospho-L-histidine.</text>
        <dbReference type="EC" id="2.7.13.3"/>
    </reaction>
</comment>
<sequence>MRKETDISHTKPAKDKDFLFAQKRKSDLAIDRYRRHLKKMTDEFNELKKRMQEFEARLANPVANFPSEHQALLSAQEGLALAGEELKEQNEILQGVLSTIEGERRRYKDFFDFAPSGYLITDNSGMVLECNKAALSLLDISEQQLIGRPLLSSLSKENRLDFYTALQHLRQDQGVSGWEVRLQPKREVLLPAALHAASSLDEDGNRRIHWMIQDITKQREAEEALLQNEEKYRAHFGNSLMGIFSMDLRGNYTSINTAALNVLGLQSPEEVVGKSYREHVAPDAVERVFGEYNRVFRTGEGVSSFEYDVITKAGERRTLESSVTLLKNRGEPIGFHSTALDITDRKQAEEILHLTNLFLQVANEHTQMEPLLKDFVRIIHAFTGCDAVGIRVFEPGKTISKQVQIGFNKGFFENVCPLSTADEWCLCRIAAEGSTGIFNLGGNQTSPHVSTKSGGDVIPQCQSLGFQMIASVPVRIERRLVGLIQVAARDQKTVQEKTLRVLTQAVIHIGTAIVRIQMNETVRQALDLSRRKVAEASALLESSKAVQEYQDFSKTAAAIIASCRRVIGASAGSITLRDEENADCEELIIVDGDGAHSSGGGKKKSRLDPGGTRMTAYTTAKPICKNNAGADIELSPLSLKAQEVLIVPILLDECAVGLLTLYNKHNGFSEEDVQLAGAFAGHAAVALRNSKYLLAVQRSEARYRWLSAGLEATVKKKVAELQQAKTLASLGQMVSVVAHEIRNPLQNIYMGTDALRKELKNDHEKAEILEEISKGVRILDAIVRELLDYSKPVNLMYSGWSVEETVEHTLSLLHERLAHVNVAKRLEESEKKIQLDLEKISRVLVNLINNAVEAMPGGGDLIISSRFCSVEGLPYLNLSIADTGCGIDSETLERIDEPFFTTKTHGTGLGITICRKIIEAHNGRLQFTSEKNKGTIVDIFLPAQAATD</sequence>
<dbReference type="SMART" id="SM00091">
    <property type="entry name" value="PAS"/>
    <property type="match status" value="2"/>
</dbReference>
<keyword evidence="3" id="KW-0597">Phosphoprotein</keyword>
<dbReference type="SUPFAM" id="SSF55785">
    <property type="entry name" value="PYP-like sensor domain (PAS domain)"/>
    <property type="match status" value="2"/>
</dbReference>
<organism evidence="13 14">
    <name type="scientific">Abyssobacteria bacterium (strain SURF_5)</name>
    <dbReference type="NCBI Taxonomy" id="2093360"/>
    <lineage>
        <taxon>Bacteria</taxon>
        <taxon>Pseudomonadati</taxon>
        <taxon>Candidatus Hydrogenedentota</taxon>
        <taxon>Candidatus Abyssobacteria</taxon>
    </lineage>
</organism>
<evidence type="ECO:0000259" key="12">
    <source>
        <dbReference type="PROSITE" id="PS50113"/>
    </source>
</evidence>
<keyword evidence="6" id="KW-0418">Kinase</keyword>
<dbReference type="InterPro" id="IPR001610">
    <property type="entry name" value="PAC"/>
</dbReference>
<evidence type="ECO:0000259" key="11">
    <source>
        <dbReference type="PROSITE" id="PS50112"/>
    </source>
</evidence>
<dbReference type="Pfam" id="PF02518">
    <property type="entry name" value="HATPase_c"/>
    <property type="match status" value="1"/>
</dbReference>
<feature type="domain" description="PAC" evidence="12">
    <location>
        <begin position="176"/>
        <end position="227"/>
    </location>
</feature>